<dbReference type="Proteomes" id="UP001180020">
    <property type="component" value="Unassembled WGS sequence"/>
</dbReference>
<dbReference type="EMBL" id="JAUJYO010000001">
    <property type="protein sequence ID" value="KAK1324653.1"/>
    <property type="molecule type" value="Genomic_DNA"/>
</dbReference>
<dbReference type="AlphaFoldDB" id="A0AAV9FJL6"/>
<gene>
    <name evidence="3" type="primary">RTL2</name>
    <name evidence="3" type="ORF">QJS10_CPA01g01789</name>
</gene>
<reference evidence="3" key="2">
    <citation type="submission" date="2023-06" db="EMBL/GenBank/DDBJ databases">
        <authorList>
            <person name="Ma L."/>
            <person name="Liu K.-W."/>
            <person name="Li Z."/>
            <person name="Hsiao Y.-Y."/>
            <person name="Qi Y."/>
            <person name="Fu T."/>
            <person name="Tang G."/>
            <person name="Zhang D."/>
            <person name="Sun W.-H."/>
            <person name="Liu D.-K."/>
            <person name="Li Y."/>
            <person name="Chen G.-Z."/>
            <person name="Liu X.-D."/>
            <person name="Liao X.-Y."/>
            <person name="Jiang Y.-T."/>
            <person name="Yu X."/>
            <person name="Hao Y."/>
            <person name="Huang J."/>
            <person name="Zhao X.-W."/>
            <person name="Ke S."/>
            <person name="Chen Y.-Y."/>
            <person name="Wu W.-L."/>
            <person name="Hsu J.-L."/>
            <person name="Lin Y.-F."/>
            <person name="Huang M.-D."/>
            <person name="Li C.-Y."/>
            <person name="Huang L."/>
            <person name="Wang Z.-W."/>
            <person name="Zhao X."/>
            <person name="Zhong W.-Y."/>
            <person name="Peng D.-H."/>
            <person name="Ahmad S."/>
            <person name="Lan S."/>
            <person name="Zhang J.-S."/>
            <person name="Tsai W.-C."/>
            <person name="Van De Peer Y."/>
            <person name="Liu Z.-J."/>
        </authorList>
    </citation>
    <scope>NUCLEOTIDE SEQUENCE</scope>
    <source>
        <strain evidence="3">CP</strain>
        <tissue evidence="3">Leaves</tissue>
    </source>
</reference>
<organism evidence="3 4">
    <name type="scientific">Acorus calamus</name>
    <name type="common">Sweet flag</name>
    <dbReference type="NCBI Taxonomy" id="4465"/>
    <lineage>
        <taxon>Eukaryota</taxon>
        <taxon>Viridiplantae</taxon>
        <taxon>Streptophyta</taxon>
        <taxon>Embryophyta</taxon>
        <taxon>Tracheophyta</taxon>
        <taxon>Spermatophyta</taxon>
        <taxon>Magnoliopsida</taxon>
        <taxon>Liliopsida</taxon>
        <taxon>Acoraceae</taxon>
        <taxon>Acorus</taxon>
    </lineage>
</organism>
<dbReference type="PROSITE" id="PS50142">
    <property type="entry name" value="RNASE_3_2"/>
    <property type="match status" value="1"/>
</dbReference>
<accession>A0AAV9FJL6</accession>
<dbReference type="SMART" id="SM00535">
    <property type="entry name" value="RIBOc"/>
    <property type="match status" value="1"/>
</dbReference>
<dbReference type="GO" id="GO:0003723">
    <property type="term" value="F:RNA binding"/>
    <property type="evidence" value="ECO:0007669"/>
    <property type="project" value="TreeGrafter"/>
</dbReference>
<keyword evidence="4" id="KW-1185">Reference proteome</keyword>
<proteinExistence type="predicted"/>
<dbReference type="GO" id="GO:0005737">
    <property type="term" value="C:cytoplasm"/>
    <property type="evidence" value="ECO:0007669"/>
    <property type="project" value="TreeGrafter"/>
</dbReference>
<reference evidence="3" key="1">
    <citation type="journal article" date="2023" name="Nat. Commun.">
        <title>Diploid and tetraploid genomes of Acorus and the evolution of monocots.</title>
        <authorList>
            <person name="Ma L."/>
            <person name="Liu K.W."/>
            <person name="Li Z."/>
            <person name="Hsiao Y.Y."/>
            <person name="Qi Y."/>
            <person name="Fu T."/>
            <person name="Tang G.D."/>
            <person name="Zhang D."/>
            <person name="Sun W.H."/>
            <person name="Liu D.K."/>
            <person name="Li Y."/>
            <person name="Chen G.Z."/>
            <person name="Liu X.D."/>
            <person name="Liao X.Y."/>
            <person name="Jiang Y.T."/>
            <person name="Yu X."/>
            <person name="Hao Y."/>
            <person name="Huang J."/>
            <person name="Zhao X.W."/>
            <person name="Ke S."/>
            <person name="Chen Y.Y."/>
            <person name="Wu W.L."/>
            <person name="Hsu J.L."/>
            <person name="Lin Y.F."/>
            <person name="Huang M.D."/>
            <person name="Li C.Y."/>
            <person name="Huang L."/>
            <person name="Wang Z.W."/>
            <person name="Zhao X."/>
            <person name="Zhong W.Y."/>
            <person name="Peng D.H."/>
            <person name="Ahmad S."/>
            <person name="Lan S."/>
            <person name="Zhang J.S."/>
            <person name="Tsai W.C."/>
            <person name="Van de Peer Y."/>
            <person name="Liu Z.J."/>
        </authorList>
    </citation>
    <scope>NUCLEOTIDE SEQUENCE</scope>
    <source>
        <strain evidence="3">CP</strain>
    </source>
</reference>
<dbReference type="Gene3D" id="1.10.1520.10">
    <property type="entry name" value="Ribonuclease III domain"/>
    <property type="match status" value="1"/>
</dbReference>
<dbReference type="CDD" id="cd00593">
    <property type="entry name" value="RIBOc"/>
    <property type="match status" value="1"/>
</dbReference>
<protein>
    <submittedName>
        <fullName evidence="3">Ribonuclease 3-like protein 2</fullName>
    </submittedName>
</protein>
<comment type="caution">
    <text evidence="3">The sequence shown here is derived from an EMBL/GenBank/DDBJ whole genome shotgun (WGS) entry which is preliminary data.</text>
</comment>
<evidence type="ECO:0000313" key="4">
    <source>
        <dbReference type="Proteomes" id="UP001180020"/>
    </source>
</evidence>
<dbReference type="GO" id="GO:0005634">
    <property type="term" value="C:nucleus"/>
    <property type="evidence" value="ECO:0007669"/>
    <property type="project" value="TreeGrafter"/>
</dbReference>
<dbReference type="InterPro" id="IPR036389">
    <property type="entry name" value="RNase_III_sf"/>
</dbReference>
<evidence type="ECO:0000313" key="3">
    <source>
        <dbReference type="EMBL" id="KAK1324653.1"/>
    </source>
</evidence>
<sequence length="120" mass="13394">MMKPKRETMVAPPAEMADLEEILGYKLKNKVLLVEAMTHSSCAESASYQRFEFIGDSALGFAISKYLYIKNPKLGPGPLTILRAAIVSTENLACLAVHHGLYKFLIHNCSEMDKNVRLYS</sequence>
<dbReference type="InterPro" id="IPR000999">
    <property type="entry name" value="RNase_III_dom"/>
</dbReference>
<dbReference type="GO" id="GO:0004525">
    <property type="term" value="F:ribonuclease III activity"/>
    <property type="evidence" value="ECO:0007669"/>
    <property type="project" value="InterPro"/>
</dbReference>
<feature type="domain" description="RNase III" evidence="2">
    <location>
        <begin position="16"/>
        <end position="120"/>
    </location>
</feature>
<name>A0AAV9FJL6_ACOCL</name>
<dbReference type="SUPFAM" id="SSF69065">
    <property type="entry name" value="RNase III domain-like"/>
    <property type="match status" value="1"/>
</dbReference>
<evidence type="ECO:0000259" key="2">
    <source>
        <dbReference type="PROSITE" id="PS50142"/>
    </source>
</evidence>
<dbReference type="PANTHER" id="PTHR14950">
    <property type="entry name" value="DICER-RELATED"/>
    <property type="match status" value="1"/>
</dbReference>
<dbReference type="GO" id="GO:0030422">
    <property type="term" value="P:siRNA processing"/>
    <property type="evidence" value="ECO:0007669"/>
    <property type="project" value="TreeGrafter"/>
</dbReference>
<dbReference type="PANTHER" id="PTHR14950:SF49">
    <property type="entry name" value="RIBONUCLEASE 3-LIKE PROTEIN 2-RELATED"/>
    <property type="match status" value="1"/>
</dbReference>
<dbReference type="Pfam" id="PF00636">
    <property type="entry name" value="Ribonuclease_3"/>
    <property type="match status" value="1"/>
</dbReference>
<evidence type="ECO:0000256" key="1">
    <source>
        <dbReference type="ARBA" id="ARBA00022801"/>
    </source>
</evidence>
<keyword evidence="1" id="KW-0378">Hydrolase</keyword>